<keyword evidence="3" id="KW-1185">Reference proteome</keyword>
<dbReference type="EMBL" id="RAWI01000309">
    <property type="protein sequence ID" value="RKH97249.1"/>
    <property type="molecule type" value="Genomic_DNA"/>
</dbReference>
<reference evidence="2 3" key="1">
    <citation type="submission" date="2018-09" db="EMBL/GenBank/DDBJ databases">
        <authorList>
            <person name="Livingstone P.G."/>
            <person name="Whitworth D.E."/>
        </authorList>
    </citation>
    <scope>NUCLEOTIDE SEQUENCE [LARGE SCALE GENOMIC DNA]</scope>
    <source>
        <strain evidence="2 3">CA031B</strain>
    </source>
</reference>
<keyword evidence="1" id="KW-0812">Transmembrane</keyword>
<dbReference type="InterPro" id="IPR001036">
    <property type="entry name" value="Acrflvin-R"/>
</dbReference>
<evidence type="ECO:0000313" key="3">
    <source>
        <dbReference type="Proteomes" id="UP000278907"/>
    </source>
</evidence>
<name>A0ABX9Q9Q0_9BACT</name>
<comment type="caution">
    <text evidence="2">The sequence shown here is derived from an EMBL/GenBank/DDBJ whole genome shotgun (WGS) entry which is preliminary data.</text>
</comment>
<dbReference type="Pfam" id="PF00873">
    <property type="entry name" value="ACR_tran"/>
    <property type="match status" value="1"/>
</dbReference>
<dbReference type="PANTHER" id="PTHR32063:SF4">
    <property type="entry name" value="SLR6043 PROTEIN"/>
    <property type="match status" value="1"/>
</dbReference>
<feature type="transmembrane region" description="Helical" evidence="1">
    <location>
        <begin position="38"/>
        <end position="55"/>
    </location>
</feature>
<sequence>MQGSLERLAPVLMTALCAGLALVPLVIAGNEAGNEIQAPMGVVILGGILSSTFLHPSARTRSPRPCGTGITYWRS</sequence>
<evidence type="ECO:0000313" key="2">
    <source>
        <dbReference type="EMBL" id="RKH97249.1"/>
    </source>
</evidence>
<proteinExistence type="predicted"/>
<keyword evidence="1" id="KW-1133">Transmembrane helix</keyword>
<evidence type="ECO:0000256" key="1">
    <source>
        <dbReference type="SAM" id="Phobius"/>
    </source>
</evidence>
<gene>
    <name evidence="2" type="ORF">D7Y13_30200</name>
</gene>
<dbReference type="Gene3D" id="1.20.1640.10">
    <property type="entry name" value="Multidrug efflux transporter AcrB transmembrane domain"/>
    <property type="match status" value="1"/>
</dbReference>
<dbReference type="Proteomes" id="UP000278907">
    <property type="component" value="Unassembled WGS sequence"/>
</dbReference>
<protein>
    <submittedName>
        <fullName evidence="2">Uncharacterized protein</fullName>
    </submittedName>
</protein>
<organism evidence="2 3">
    <name type="scientific">Corallococcus praedator</name>
    <dbReference type="NCBI Taxonomy" id="2316724"/>
    <lineage>
        <taxon>Bacteria</taxon>
        <taxon>Pseudomonadati</taxon>
        <taxon>Myxococcota</taxon>
        <taxon>Myxococcia</taxon>
        <taxon>Myxococcales</taxon>
        <taxon>Cystobacterineae</taxon>
        <taxon>Myxococcaceae</taxon>
        <taxon>Corallococcus</taxon>
    </lineage>
</organism>
<dbReference type="PANTHER" id="PTHR32063">
    <property type="match status" value="1"/>
</dbReference>
<dbReference type="SUPFAM" id="SSF82866">
    <property type="entry name" value="Multidrug efflux transporter AcrB transmembrane domain"/>
    <property type="match status" value="1"/>
</dbReference>
<accession>A0ABX9Q9Q0</accession>
<keyword evidence="1" id="KW-0472">Membrane</keyword>